<proteinExistence type="predicted"/>
<comment type="caution">
    <text evidence="1">The sequence shown here is derived from an EMBL/GenBank/DDBJ whole genome shotgun (WGS) entry which is preliminary data.</text>
</comment>
<name>A0A9D4MHS8_DREPO</name>
<evidence type="ECO:0000313" key="2">
    <source>
        <dbReference type="Proteomes" id="UP000828390"/>
    </source>
</evidence>
<sequence>MFVFIIAQVIGDHQETEPEFRKIIDKITAESLILEDRAPILQDRKHSVKDICEDMVMAIDQRIVHLNSERLV</sequence>
<dbReference type="AlphaFoldDB" id="A0A9D4MHS8"/>
<reference evidence="1" key="2">
    <citation type="submission" date="2020-11" db="EMBL/GenBank/DDBJ databases">
        <authorList>
            <person name="McCartney M.A."/>
            <person name="Auch B."/>
            <person name="Kono T."/>
            <person name="Mallez S."/>
            <person name="Becker A."/>
            <person name="Gohl D.M."/>
            <person name="Silverstein K.A.T."/>
            <person name="Koren S."/>
            <person name="Bechman K.B."/>
            <person name="Herman A."/>
            <person name="Abrahante J.E."/>
            <person name="Garbe J."/>
        </authorList>
    </citation>
    <scope>NUCLEOTIDE SEQUENCE</scope>
    <source>
        <strain evidence="1">Duluth1</strain>
        <tissue evidence="1">Whole animal</tissue>
    </source>
</reference>
<protein>
    <submittedName>
        <fullName evidence="1">Uncharacterized protein</fullName>
    </submittedName>
</protein>
<gene>
    <name evidence="1" type="ORF">DPMN_000315</name>
</gene>
<reference evidence="1" key="1">
    <citation type="journal article" date="2019" name="bioRxiv">
        <title>The Genome of the Zebra Mussel, Dreissena polymorpha: A Resource for Invasive Species Research.</title>
        <authorList>
            <person name="McCartney M.A."/>
            <person name="Auch B."/>
            <person name="Kono T."/>
            <person name="Mallez S."/>
            <person name="Zhang Y."/>
            <person name="Obille A."/>
            <person name="Becker A."/>
            <person name="Abrahante J.E."/>
            <person name="Garbe J."/>
            <person name="Badalamenti J.P."/>
            <person name="Herman A."/>
            <person name="Mangelson H."/>
            <person name="Liachko I."/>
            <person name="Sullivan S."/>
            <person name="Sone E.D."/>
            <person name="Koren S."/>
            <person name="Silverstein K.A.T."/>
            <person name="Beckman K.B."/>
            <person name="Gohl D.M."/>
        </authorList>
    </citation>
    <scope>NUCLEOTIDE SEQUENCE</scope>
    <source>
        <strain evidence="1">Duluth1</strain>
        <tissue evidence="1">Whole animal</tissue>
    </source>
</reference>
<organism evidence="1 2">
    <name type="scientific">Dreissena polymorpha</name>
    <name type="common">Zebra mussel</name>
    <name type="synonym">Mytilus polymorpha</name>
    <dbReference type="NCBI Taxonomy" id="45954"/>
    <lineage>
        <taxon>Eukaryota</taxon>
        <taxon>Metazoa</taxon>
        <taxon>Spiralia</taxon>
        <taxon>Lophotrochozoa</taxon>
        <taxon>Mollusca</taxon>
        <taxon>Bivalvia</taxon>
        <taxon>Autobranchia</taxon>
        <taxon>Heteroconchia</taxon>
        <taxon>Euheterodonta</taxon>
        <taxon>Imparidentia</taxon>
        <taxon>Neoheterodontei</taxon>
        <taxon>Myida</taxon>
        <taxon>Dreissenoidea</taxon>
        <taxon>Dreissenidae</taxon>
        <taxon>Dreissena</taxon>
    </lineage>
</organism>
<evidence type="ECO:0000313" key="1">
    <source>
        <dbReference type="EMBL" id="KAH3876471.1"/>
    </source>
</evidence>
<dbReference type="Proteomes" id="UP000828390">
    <property type="component" value="Unassembled WGS sequence"/>
</dbReference>
<accession>A0A9D4MHS8</accession>
<keyword evidence="2" id="KW-1185">Reference proteome</keyword>
<dbReference type="EMBL" id="JAIWYP010000001">
    <property type="protein sequence ID" value="KAH3876471.1"/>
    <property type="molecule type" value="Genomic_DNA"/>
</dbReference>